<reference evidence="2 3" key="1">
    <citation type="submission" date="2020-10" db="EMBL/GenBank/DDBJ databases">
        <title>The Coptis chinensis genome and diversification of protoberbering-type alkaloids.</title>
        <authorList>
            <person name="Wang B."/>
            <person name="Shu S."/>
            <person name="Song C."/>
            <person name="Liu Y."/>
        </authorList>
    </citation>
    <scope>NUCLEOTIDE SEQUENCE [LARGE SCALE GENOMIC DNA]</scope>
    <source>
        <strain evidence="2">HL-2020</strain>
        <tissue evidence="2">Leaf</tissue>
    </source>
</reference>
<comment type="caution">
    <text evidence="2">The sequence shown here is derived from an EMBL/GenBank/DDBJ whole genome shotgun (WGS) entry which is preliminary data.</text>
</comment>
<organism evidence="2 3">
    <name type="scientific">Coptis chinensis</name>
    <dbReference type="NCBI Taxonomy" id="261450"/>
    <lineage>
        <taxon>Eukaryota</taxon>
        <taxon>Viridiplantae</taxon>
        <taxon>Streptophyta</taxon>
        <taxon>Embryophyta</taxon>
        <taxon>Tracheophyta</taxon>
        <taxon>Spermatophyta</taxon>
        <taxon>Magnoliopsida</taxon>
        <taxon>Ranunculales</taxon>
        <taxon>Ranunculaceae</taxon>
        <taxon>Coptidoideae</taxon>
        <taxon>Coptis</taxon>
    </lineage>
</organism>
<feature type="signal peptide" evidence="1">
    <location>
        <begin position="1"/>
        <end position="19"/>
    </location>
</feature>
<dbReference type="EMBL" id="JADFTS010000008">
    <property type="protein sequence ID" value="KAF9591263.1"/>
    <property type="molecule type" value="Genomic_DNA"/>
</dbReference>
<name>A0A835LDA4_9MAGN</name>
<evidence type="ECO:0000256" key="1">
    <source>
        <dbReference type="SAM" id="SignalP"/>
    </source>
</evidence>
<dbReference type="Proteomes" id="UP000631114">
    <property type="component" value="Unassembled WGS sequence"/>
</dbReference>
<keyword evidence="3" id="KW-1185">Reference proteome</keyword>
<evidence type="ECO:0000313" key="2">
    <source>
        <dbReference type="EMBL" id="KAF9591263.1"/>
    </source>
</evidence>
<feature type="chain" id="PRO_5032707989" evidence="1">
    <location>
        <begin position="20"/>
        <end position="151"/>
    </location>
</feature>
<dbReference type="AlphaFoldDB" id="A0A835LDA4"/>
<sequence length="151" mass="17248">MAFGCFISHMWDLWVMIMACVRREHRMRLGQKAIFHIEGGTHFQCGGVTAINVGMEFGSGDVYSLVQHYIQLGLVQKQEAYFNLQSSGYSKWSPDIFSLTCLFWLLCDDVSISIQGIIPLSLGFDLLCKLSRVFMSEDMSRDKTEVYELLL</sequence>
<evidence type="ECO:0000313" key="3">
    <source>
        <dbReference type="Proteomes" id="UP000631114"/>
    </source>
</evidence>
<keyword evidence="1" id="KW-0732">Signal</keyword>
<gene>
    <name evidence="2" type="ORF">IFM89_003214</name>
</gene>
<protein>
    <submittedName>
        <fullName evidence="2">Uncharacterized protein</fullName>
    </submittedName>
</protein>
<proteinExistence type="predicted"/>
<accession>A0A835LDA4</accession>